<dbReference type="EMBL" id="SRLO01000657">
    <property type="protein sequence ID" value="TNN49423.1"/>
    <property type="molecule type" value="Genomic_DNA"/>
</dbReference>
<reference evidence="1 2" key="1">
    <citation type="submission" date="2019-03" db="EMBL/GenBank/DDBJ databases">
        <title>First draft genome of Liparis tanakae, snailfish: a comprehensive survey of snailfish specific genes.</title>
        <authorList>
            <person name="Kim W."/>
            <person name="Song I."/>
            <person name="Jeong J.-H."/>
            <person name="Kim D."/>
            <person name="Kim S."/>
            <person name="Ryu S."/>
            <person name="Song J.Y."/>
            <person name="Lee S.K."/>
        </authorList>
    </citation>
    <scope>NUCLEOTIDE SEQUENCE [LARGE SCALE GENOMIC DNA]</scope>
    <source>
        <tissue evidence="1">Muscle</tissue>
    </source>
</reference>
<dbReference type="Proteomes" id="UP000314294">
    <property type="component" value="Unassembled WGS sequence"/>
</dbReference>
<accession>A0A4Z2G8Z5</accession>
<gene>
    <name evidence="1" type="ORF">EYF80_040378</name>
</gene>
<evidence type="ECO:0000313" key="2">
    <source>
        <dbReference type="Proteomes" id="UP000314294"/>
    </source>
</evidence>
<dbReference type="AlphaFoldDB" id="A0A4Z2G8Z5"/>
<proteinExistence type="predicted"/>
<evidence type="ECO:0000313" key="1">
    <source>
        <dbReference type="EMBL" id="TNN49423.1"/>
    </source>
</evidence>
<keyword evidence="2" id="KW-1185">Reference proteome</keyword>
<comment type="caution">
    <text evidence="1">The sequence shown here is derived from an EMBL/GenBank/DDBJ whole genome shotgun (WGS) entry which is preliminary data.</text>
</comment>
<name>A0A4Z2G8Z5_9TELE</name>
<sequence>MEARMGRNSVVVAVLLEHSVKVATSRHSRMEMAAGGMLCSGTRLSPSHSERPDFFMGGEKKRKTHFQLAKKREIYLEKAAGGSKVGRVTSLPCANAKPPPRSKRMFHGIFSWTMSQSTVAQPGMNPGSLVNQSRTSNVKIISTQLSAKFILPNLLYSSLITW</sequence>
<protein>
    <submittedName>
        <fullName evidence="1">Uncharacterized protein</fullName>
    </submittedName>
</protein>
<organism evidence="1 2">
    <name type="scientific">Liparis tanakae</name>
    <name type="common">Tanaka's snailfish</name>
    <dbReference type="NCBI Taxonomy" id="230148"/>
    <lineage>
        <taxon>Eukaryota</taxon>
        <taxon>Metazoa</taxon>
        <taxon>Chordata</taxon>
        <taxon>Craniata</taxon>
        <taxon>Vertebrata</taxon>
        <taxon>Euteleostomi</taxon>
        <taxon>Actinopterygii</taxon>
        <taxon>Neopterygii</taxon>
        <taxon>Teleostei</taxon>
        <taxon>Neoteleostei</taxon>
        <taxon>Acanthomorphata</taxon>
        <taxon>Eupercaria</taxon>
        <taxon>Perciformes</taxon>
        <taxon>Cottioidei</taxon>
        <taxon>Cottales</taxon>
        <taxon>Liparidae</taxon>
        <taxon>Liparis</taxon>
    </lineage>
</organism>